<dbReference type="AlphaFoldDB" id="A0A848P5K8"/>
<dbReference type="InterPro" id="IPR029058">
    <property type="entry name" value="AB_hydrolase_fold"/>
</dbReference>
<keyword evidence="1 4" id="KW-0378">Hydrolase</keyword>
<feature type="chain" id="PRO_5032842641" evidence="2">
    <location>
        <begin position="34"/>
        <end position="336"/>
    </location>
</feature>
<dbReference type="PANTHER" id="PTHR22946:SF9">
    <property type="entry name" value="POLYKETIDE TRANSFERASE AF380"/>
    <property type="match status" value="1"/>
</dbReference>
<organism evidence="4 5">
    <name type="scientific">Ralstonia insidiosa</name>
    <dbReference type="NCBI Taxonomy" id="190721"/>
    <lineage>
        <taxon>Bacteria</taxon>
        <taxon>Pseudomonadati</taxon>
        <taxon>Pseudomonadota</taxon>
        <taxon>Betaproteobacteria</taxon>
        <taxon>Burkholderiales</taxon>
        <taxon>Burkholderiaceae</taxon>
        <taxon>Ralstonia</taxon>
    </lineage>
</organism>
<dbReference type="GO" id="GO:0052689">
    <property type="term" value="F:carboxylic ester hydrolase activity"/>
    <property type="evidence" value="ECO:0007669"/>
    <property type="project" value="UniProtKB-ARBA"/>
</dbReference>
<protein>
    <submittedName>
        <fullName evidence="4">Dienelactone hydrolase family protein</fullName>
    </submittedName>
</protein>
<evidence type="ECO:0000256" key="1">
    <source>
        <dbReference type="ARBA" id="ARBA00022801"/>
    </source>
</evidence>
<evidence type="ECO:0000313" key="5">
    <source>
        <dbReference type="Proteomes" id="UP000575469"/>
    </source>
</evidence>
<dbReference type="SUPFAM" id="SSF53474">
    <property type="entry name" value="alpha/beta-Hydrolases"/>
    <property type="match status" value="1"/>
</dbReference>
<proteinExistence type="predicted"/>
<sequence length="336" mass="35390">MRPQCPVMRPVMRTSLRVVAVLMGALLALHALAQPTPDADGALPDMPAARAPSAAELGVQTVEIPRAVMKDAEDTPQTLTAYWVKPGITPAGKAPAAGVPVVIALHGCSGLYTQAGTDAKALGTRYRGYAQWLAARGYAVVLPDSFGPRGKPHGICTERFAARDINGAVRRADILATMRWLAAQPGVDARRIVLLGWSNGAQAVLETVDASLAWPADTPAVERAVAFYPGCASALQRAKYQLNAPLLLLAGGNDDWTPADRCQSLQTAVLARQPQARFELETFGGAYHGFDGTAPVTERSGIPNGRRHGTVTVGGDPAAREAAFAKLAAWLDAPHP</sequence>
<comment type="caution">
    <text evidence="4">The sequence shown here is derived from an EMBL/GenBank/DDBJ whole genome shotgun (WGS) entry which is preliminary data.</text>
</comment>
<evidence type="ECO:0000313" key="4">
    <source>
        <dbReference type="EMBL" id="NMV40859.1"/>
    </source>
</evidence>
<keyword evidence="2" id="KW-0732">Signal</keyword>
<dbReference type="Proteomes" id="UP000575469">
    <property type="component" value="Unassembled WGS sequence"/>
</dbReference>
<dbReference type="InterPro" id="IPR050261">
    <property type="entry name" value="FrsA_esterase"/>
</dbReference>
<name>A0A848P5K8_9RALS</name>
<dbReference type="InterPro" id="IPR002925">
    <property type="entry name" value="Dienelactn_hydro"/>
</dbReference>
<dbReference type="EMBL" id="JABBZM010000026">
    <property type="protein sequence ID" value="NMV40859.1"/>
    <property type="molecule type" value="Genomic_DNA"/>
</dbReference>
<dbReference type="Gene3D" id="3.40.50.1820">
    <property type="entry name" value="alpha/beta hydrolase"/>
    <property type="match status" value="1"/>
</dbReference>
<feature type="domain" description="Dienelactone hydrolase" evidence="3">
    <location>
        <begin position="126"/>
        <end position="331"/>
    </location>
</feature>
<evidence type="ECO:0000256" key="2">
    <source>
        <dbReference type="SAM" id="SignalP"/>
    </source>
</evidence>
<gene>
    <name evidence="4" type="ORF">HGR00_23375</name>
</gene>
<feature type="signal peptide" evidence="2">
    <location>
        <begin position="1"/>
        <end position="33"/>
    </location>
</feature>
<dbReference type="RefSeq" id="WP_169341384.1">
    <property type="nucleotide sequence ID" value="NZ_JABBZM010000026.1"/>
</dbReference>
<dbReference type="Pfam" id="PF01738">
    <property type="entry name" value="DLH"/>
    <property type="match status" value="1"/>
</dbReference>
<dbReference type="PANTHER" id="PTHR22946">
    <property type="entry name" value="DIENELACTONE HYDROLASE DOMAIN-CONTAINING PROTEIN-RELATED"/>
    <property type="match status" value="1"/>
</dbReference>
<accession>A0A848P5K8</accession>
<evidence type="ECO:0000259" key="3">
    <source>
        <dbReference type="Pfam" id="PF01738"/>
    </source>
</evidence>
<reference evidence="4 5" key="1">
    <citation type="submission" date="2020-04" db="EMBL/GenBank/DDBJ databases">
        <title>Ralstonia insidiosa genome sequencing and assembly.</title>
        <authorList>
            <person name="Martins R.C.R."/>
            <person name="Perdigao-Neto L.V."/>
            <person name="Levin A.S.S."/>
            <person name="Costa S.F."/>
        </authorList>
    </citation>
    <scope>NUCLEOTIDE SEQUENCE [LARGE SCALE GENOMIC DNA]</scope>
    <source>
        <strain evidence="4 5">5047</strain>
    </source>
</reference>